<protein>
    <recommendedName>
        <fullName evidence="3">Anthranilate synthase component 1</fullName>
    </recommendedName>
</protein>
<evidence type="ECO:0000259" key="9">
    <source>
        <dbReference type="Pfam" id="PF00425"/>
    </source>
</evidence>
<evidence type="ECO:0000256" key="1">
    <source>
        <dbReference type="ARBA" id="ARBA00001946"/>
    </source>
</evidence>
<comment type="subunit">
    <text evidence="2">Heterotetramer consisting of two non-identical subunits: a beta subunit (TrpG) and a large alpha subunit (TrpE).</text>
</comment>
<dbReference type="Pfam" id="PF04715">
    <property type="entry name" value="Anth_synt_I_N"/>
    <property type="match status" value="1"/>
</dbReference>
<evidence type="ECO:0000256" key="6">
    <source>
        <dbReference type="ARBA" id="ARBA00023239"/>
    </source>
</evidence>
<evidence type="ECO:0000256" key="3">
    <source>
        <dbReference type="ARBA" id="ARBA00020653"/>
    </source>
</evidence>
<dbReference type="Proteomes" id="UP000051790">
    <property type="component" value="Unassembled WGS sequence"/>
</dbReference>
<accession>A0A0R1Q938</accession>
<evidence type="ECO:0000256" key="2">
    <source>
        <dbReference type="ARBA" id="ARBA00011575"/>
    </source>
</evidence>
<comment type="function">
    <text evidence="7">Part of a heterotetrameric complex that catalyzes the two-step biosynthesis of anthranilate, an intermediate in the biosynthesis of L-tryptophan. In the first step, the glutamine-binding beta subunit (TrpG) of anthranilate synthase (AS) provides the glutamine amidotransferase activity which generates ammonia as a substrate that, along with chorismate, is used in the second step, catalyzed by the large alpha subunit of AS (TrpE) to produce anthranilate. In the absence of TrpG, TrpE can synthesize anthranilate directly from chorismate and high concentrations of ammonia.</text>
</comment>
<dbReference type="Pfam" id="PF00425">
    <property type="entry name" value="Chorismate_bind"/>
    <property type="match status" value="1"/>
</dbReference>
<dbReference type="InterPro" id="IPR006805">
    <property type="entry name" value="Anth_synth_I_N"/>
</dbReference>
<dbReference type="PANTHER" id="PTHR11236">
    <property type="entry name" value="AMINOBENZOATE/ANTHRANILATE SYNTHASE"/>
    <property type="match status" value="1"/>
</dbReference>
<keyword evidence="5" id="KW-0460">Magnesium</keyword>
<name>A0A0R1Q938_9LACO</name>
<dbReference type="GO" id="GO:0004049">
    <property type="term" value="F:anthranilate synthase activity"/>
    <property type="evidence" value="ECO:0007669"/>
    <property type="project" value="UniProtKB-EC"/>
</dbReference>
<dbReference type="InterPro" id="IPR015890">
    <property type="entry name" value="Chorismate_C"/>
</dbReference>
<gene>
    <name evidence="11" type="ORF">FD01_GL002743</name>
</gene>
<reference evidence="11 12" key="1">
    <citation type="journal article" date="2015" name="Genome Announc.">
        <title>Expanding the biotechnology potential of lactobacilli through comparative genomics of 213 strains and associated genera.</title>
        <authorList>
            <person name="Sun Z."/>
            <person name="Harris H.M."/>
            <person name="McCann A."/>
            <person name="Guo C."/>
            <person name="Argimon S."/>
            <person name="Zhang W."/>
            <person name="Yang X."/>
            <person name="Jeffery I.B."/>
            <person name="Cooney J.C."/>
            <person name="Kagawa T.F."/>
            <person name="Liu W."/>
            <person name="Song Y."/>
            <person name="Salvetti E."/>
            <person name="Wrobel A."/>
            <person name="Rasinkangas P."/>
            <person name="Parkhill J."/>
            <person name="Rea M.C."/>
            <person name="O'Sullivan O."/>
            <person name="Ritari J."/>
            <person name="Douillard F.P."/>
            <person name="Paul Ross R."/>
            <person name="Yang R."/>
            <person name="Briner A.E."/>
            <person name="Felis G.E."/>
            <person name="de Vos W.M."/>
            <person name="Barrangou R."/>
            <person name="Klaenhammer T.R."/>
            <person name="Caufield P.W."/>
            <person name="Cui Y."/>
            <person name="Zhang H."/>
            <person name="O'Toole P.W."/>
        </authorList>
    </citation>
    <scope>NUCLEOTIDE SEQUENCE [LARGE SCALE GENOMIC DNA]</scope>
    <source>
        <strain evidence="11 12">DSM 13343</strain>
    </source>
</reference>
<keyword evidence="12" id="KW-1185">Reference proteome</keyword>
<sequence length="478" mass="53099">MKYTDLIEYQNEFPAVPVVIQYRQPDFDSLAVLNRLNIDDKRAVLLRSADEGTTLIAAETTAEYDYRDGQLTTTINGSTQTTTEPLGPVIDQLLKAQRTPHLEGLPVFTGGVAGYFAYEYAQYAKNHLDLQAEDDHELPDAQLFVVPTVIAYERDKQMVTISHIVPTAELTQTTFDKIIAKLSALREQITYGAATYRPTPFKFTTPLQMTFDEDTFEARVRQAQKHIVAGDIFQLIMANQQRATISGDLRSQAASLFAKNPTPYQFYFQAGDYEALGASPETLIRRREDTLFTYPLAGTRRRGRTSEEDEALADELQHSEKELSEHNMLIDLGRNDLGAVSQFGTVAVTRTRALLKFANVMHLGSVVEAKAKPTTTSMQIIDSLLPAGTLSGAPKQSAMSIIDELEPQKRGLYGGALGYFDYNGDLDFAIGIRLCFRKGDTIFMQSGAGIVADSDPRLEYKEFNNKISGVKDALEARA</sequence>
<dbReference type="InterPro" id="IPR005801">
    <property type="entry name" value="ADC_synthase"/>
</dbReference>
<dbReference type="OrthoDB" id="9803598at2"/>
<evidence type="ECO:0000259" key="10">
    <source>
        <dbReference type="Pfam" id="PF04715"/>
    </source>
</evidence>
<dbReference type="RefSeq" id="WP_056965103.1">
    <property type="nucleotide sequence ID" value="NZ_AZEU01000313.1"/>
</dbReference>
<dbReference type="SUPFAM" id="SSF56322">
    <property type="entry name" value="ADC synthase"/>
    <property type="match status" value="1"/>
</dbReference>
<evidence type="ECO:0000313" key="12">
    <source>
        <dbReference type="Proteomes" id="UP000051790"/>
    </source>
</evidence>
<dbReference type="AlphaFoldDB" id="A0A0R1Q938"/>
<evidence type="ECO:0000256" key="4">
    <source>
        <dbReference type="ARBA" id="ARBA00022723"/>
    </source>
</evidence>
<dbReference type="EMBL" id="AZEU01000313">
    <property type="protein sequence ID" value="KRL37787.1"/>
    <property type="molecule type" value="Genomic_DNA"/>
</dbReference>
<dbReference type="PATRIC" id="fig|1423769.4.peg.2961"/>
<dbReference type="GO" id="GO:0046872">
    <property type="term" value="F:metal ion binding"/>
    <property type="evidence" value="ECO:0007669"/>
    <property type="project" value="UniProtKB-KW"/>
</dbReference>
<feature type="domain" description="Chorismate-utilising enzyme C-terminal" evidence="9">
    <location>
        <begin position="213"/>
        <end position="466"/>
    </location>
</feature>
<keyword evidence="4" id="KW-0479">Metal-binding</keyword>
<dbReference type="PANTHER" id="PTHR11236:SF48">
    <property type="entry name" value="ISOCHORISMATE SYNTHASE MENF"/>
    <property type="match status" value="1"/>
</dbReference>
<evidence type="ECO:0000313" key="11">
    <source>
        <dbReference type="EMBL" id="KRL37787.1"/>
    </source>
</evidence>
<evidence type="ECO:0000256" key="8">
    <source>
        <dbReference type="ARBA" id="ARBA00047683"/>
    </source>
</evidence>
<dbReference type="InterPro" id="IPR019999">
    <property type="entry name" value="Anth_synth_I-like"/>
</dbReference>
<feature type="domain" description="Anthranilate synthase component I N-terminal" evidence="10">
    <location>
        <begin position="28"/>
        <end position="161"/>
    </location>
</feature>
<proteinExistence type="predicted"/>
<organism evidence="11 12">
    <name type="scientific">Lacticaseibacillus manihotivorans DSM 13343 = JCM 12514</name>
    <dbReference type="NCBI Taxonomy" id="1423769"/>
    <lineage>
        <taxon>Bacteria</taxon>
        <taxon>Bacillati</taxon>
        <taxon>Bacillota</taxon>
        <taxon>Bacilli</taxon>
        <taxon>Lactobacillales</taxon>
        <taxon>Lactobacillaceae</taxon>
        <taxon>Lacticaseibacillus</taxon>
    </lineage>
</organism>
<comment type="catalytic activity">
    <reaction evidence="8">
        <text>chorismate + L-glutamine = anthranilate + pyruvate + L-glutamate + H(+)</text>
        <dbReference type="Rhea" id="RHEA:21732"/>
        <dbReference type="ChEBI" id="CHEBI:15361"/>
        <dbReference type="ChEBI" id="CHEBI:15378"/>
        <dbReference type="ChEBI" id="CHEBI:16567"/>
        <dbReference type="ChEBI" id="CHEBI:29748"/>
        <dbReference type="ChEBI" id="CHEBI:29985"/>
        <dbReference type="ChEBI" id="CHEBI:58359"/>
        <dbReference type="EC" id="4.1.3.27"/>
    </reaction>
</comment>
<dbReference type="Gene3D" id="3.60.120.10">
    <property type="entry name" value="Anthranilate synthase"/>
    <property type="match status" value="1"/>
</dbReference>
<dbReference type="GO" id="GO:0000162">
    <property type="term" value="P:L-tryptophan biosynthetic process"/>
    <property type="evidence" value="ECO:0007669"/>
    <property type="project" value="TreeGrafter"/>
</dbReference>
<comment type="cofactor">
    <cofactor evidence="1">
        <name>Mg(2+)</name>
        <dbReference type="ChEBI" id="CHEBI:18420"/>
    </cofactor>
</comment>
<dbReference type="PRINTS" id="PR00095">
    <property type="entry name" value="ANTSNTHASEI"/>
</dbReference>
<comment type="caution">
    <text evidence="11">The sequence shown here is derived from an EMBL/GenBank/DDBJ whole genome shotgun (WGS) entry which is preliminary data.</text>
</comment>
<evidence type="ECO:0000256" key="5">
    <source>
        <dbReference type="ARBA" id="ARBA00022842"/>
    </source>
</evidence>
<evidence type="ECO:0000256" key="7">
    <source>
        <dbReference type="ARBA" id="ARBA00025634"/>
    </source>
</evidence>
<keyword evidence="6" id="KW-0456">Lyase</keyword>